<dbReference type="FunCoup" id="A0A3Q3GC30">
    <property type="interactions" value="567"/>
</dbReference>
<sequence length="970" mass="108624">MGNAAAGGLEQEPTEGREARNSVGAASGMSDPAPTLQKKQPAPPKLPMPPEKELEERFNVVLSYMNLPPDKLKLLSQYDNDKKWELVCDQERFQVKSPPSTYLAKIKSFYQDQGGVSRRLKKRIQEATQVLKDLEISLRTNHIGWAQEFLNDQNKGLDVLVEYLSHAQSDASFDVDSFENGGTLSDRGKPVERSMEDLTKSPSRLTLNLNPHSTLGNKMHKKSHTSYQRDDVHVCIMCLRAIMNYQVSRERNRFEKLMEYFINDDSNIDFMVACMQFINIVVHSVENMNFRVHLQYEFTHLGLDKYLEGLKLTESEKLQVQIQAYLDNVLDVGALLEDAENRGGVLEHVDELQEHNSQLSGRLQEIENLSVERISDLETQLMQATKETELLKVSMLLYDRIYVTSAPQMSSELEQKIQELQDKGLIRLGRSASGGLDVQVVPVTVVEYIQAPASADPPAAASSVTDSESQQPSCSGPPPPPPPPPPPGGPGSVAASPPPPPPPPLPGAPPPPLAPGGGPPPPPPPPPPPRQVLLHLIFFPPPFLSSGLKAKKPIQTKFKMPLLNWQALKPNQVTGTVFNELDDEQILGELNMEIFEEQFKTRAQGAPKDLSKINKKVLQKAPSKTTLIDGNKAKNLAITLRKGGMNPSGLCAAIETYDQQSLSVDFLELLEHFIPSDFEMKLLLNYEKDGRPLEELTDEDQFILRFGKIPRLKQRINTLIFMGNFPETVKRLQPQLNSIIAASMSVKSSAKLKKILEIILAFGNYMNSSKRGAVYGFRLQSLDLLFETKSTDRSQTLLQFITSIIQEKYPDLENFHTELHFVDKAALVSLDGILQDIRSLERGMEMTKKEFLVQDDSPVLKEFIKTNSEQLETFIKDSKTAQEAYFSVVEYFGENPKTTQPSMFFPLFVRLIRAYKGPMMPKMPQMDLIAELKKRQVKPQVREGKDGALEDIITGTVTRFPPAGDDWGGF</sequence>
<dbReference type="PANTHER" id="PTHR45857">
    <property type="entry name" value="FORMIN-LIKE PROTEIN"/>
    <property type="match status" value="1"/>
</dbReference>
<dbReference type="AlphaFoldDB" id="A0A3Q3GC30"/>
<dbReference type="Proteomes" id="UP000261660">
    <property type="component" value="Unplaced"/>
</dbReference>
<dbReference type="InterPro" id="IPR042201">
    <property type="entry name" value="FH2_Formin_sf"/>
</dbReference>
<dbReference type="InterPro" id="IPR010473">
    <property type="entry name" value="GTPase-bd"/>
</dbReference>
<accession>A0A3Q3GC30</accession>
<comment type="similarity">
    <text evidence="1">Belongs to the formin homology family.</text>
</comment>
<evidence type="ECO:0000256" key="1">
    <source>
        <dbReference type="ARBA" id="ARBA00023449"/>
    </source>
</evidence>
<proteinExistence type="inferred from homology"/>
<dbReference type="GeneTree" id="ENSGT00940000156292"/>
<feature type="region of interest" description="Disordered" evidence="2">
    <location>
        <begin position="456"/>
        <end position="532"/>
    </location>
</feature>
<dbReference type="SMART" id="SM00498">
    <property type="entry name" value="FH2"/>
    <property type="match status" value="1"/>
</dbReference>
<dbReference type="STRING" id="56723.ENSLBEP00000030577"/>
<dbReference type="SUPFAM" id="SSF48371">
    <property type="entry name" value="ARM repeat"/>
    <property type="match status" value="1"/>
</dbReference>
<evidence type="ECO:0000259" key="3">
    <source>
        <dbReference type="PROSITE" id="PS51232"/>
    </source>
</evidence>
<dbReference type="GO" id="GO:0031267">
    <property type="term" value="F:small GTPase binding"/>
    <property type="evidence" value="ECO:0007669"/>
    <property type="project" value="InterPro"/>
</dbReference>
<dbReference type="InterPro" id="IPR043592">
    <property type="entry name" value="FMNL_animal"/>
</dbReference>
<dbReference type="GO" id="GO:0030866">
    <property type="term" value="P:cortical actin cytoskeleton organization"/>
    <property type="evidence" value="ECO:0007669"/>
    <property type="project" value="TreeGrafter"/>
</dbReference>
<dbReference type="FunFam" id="1.20.58.2220:FF:000001">
    <property type="entry name" value="Formin-like 1, isoform CRA_c"/>
    <property type="match status" value="1"/>
</dbReference>
<feature type="domain" description="FH2" evidence="4">
    <location>
        <begin position="550"/>
        <end position="941"/>
    </location>
</feature>
<evidence type="ECO:0000313" key="6">
    <source>
        <dbReference type="Proteomes" id="UP000261660"/>
    </source>
</evidence>
<dbReference type="InterPro" id="IPR014768">
    <property type="entry name" value="GBD/FH3_dom"/>
</dbReference>
<feature type="compositionally biased region" description="Pro residues" evidence="2">
    <location>
        <begin position="475"/>
        <end position="489"/>
    </location>
</feature>
<evidence type="ECO:0000259" key="4">
    <source>
        <dbReference type="PROSITE" id="PS51444"/>
    </source>
</evidence>
<dbReference type="PROSITE" id="PS51232">
    <property type="entry name" value="GBD_FH3"/>
    <property type="match status" value="1"/>
</dbReference>
<keyword evidence="6" id="KW-1185">Reference proteome</keyword>
<organism evidence="5 6">
    <name type="scientific">Labrus bergylta</name>
    <name type="common">ballan wrasse</name>
    <dbReference type="NCBI Taxonomy" id="56723"/>
    <lineage>
        <taxon>Eukaryota</taxon>
        <taxon>Metazoa</taxon>
        <taxon>Chordata</taxon>
        <taxon>Craniata</taxon>
        <taxon>Vertebrata</taxon>
        <taxon>Euteleostomi</taxon>
        <taxon>Actinopterygii</taxon>
        <taxon>Neopterygii</taxon>
        <taxon>Teleostei</taxon>
        <taxon>Neoteleostei</taxon>
        <taxon>Acanthomorphata</taxon>
        <taxon>Eupercaria</taxon>
        <taxon>Labriformes</taxon>
        <taxon>Labridae</taxon>
        <taxon>Labrus</taxon>
    </lineage>
</organism>
<dbReference type="SMART" id="SM01140">
    <property type="entry name" value="Drf_GBD"/>
    <property type="match status" value="1"/>
</dbReference>
<name>A0A3Q3GC30_9LABR</name>
<dbReference type="GO" id="GO:0008360">
    <property type="term" value="P:regulation of cell shape"/>
    <property type="evidence" value="ECO:0007669"/>
    <property type="project" value="TreeGrafter"/>
</dbReference>
<dbReference type="GO" id="GO:0016477">
    <property type="term" value="P:cell migration"/>
    <property type="evidence" value="ECO:0007669"/>
    <property type="project" value="TreeGrafter"/>
</dbReference>
<dbReference type="SUPFAM" id="SSF101447">
    <property type="entry name" value="Formin homology 2 domain (FH2 domain)"/>
    <property type="match status" value="1"/>
</dbReference>
<dbReference type="Pfam" id="PF06371">
    <property type="entry name" value="Drf_GBD"/>
    <property type="match status" value="1"/>
</dbReference>
<evidence type="ECO:0000256" key="2">
    <source>
        <dbReference type="SAM" id="MobiDB-lite"/>
    </source>
</evidence>
<dbReference type="InterPro" id="IPR015425">
    <property type="entry name" value="FH2_Formin"/>
</dbReference>
<reference evidence="5" key="1">
    <citation type="submission" date="2025-08" db="UniProtKB">
        <authorList>
            <consortium name="Ensembl"/>
        </authorList>
    </citation>
    <scope>IDENTIFICATION</scope>
</reference>
<dbReference type="Gene3D" id="1.20.58.2220">
    <property type="entry name" value="Formin, FH2 domain"/>
    <property type="match status" value="1"/>
</dbReference>
<dbReference type="Pfam" id="PF02181">
    <property type="entry name" value="FH2"/>
    <property type="match status" value="1"/>
</dbReference>
<dbReference type="InterPro" id="IPR010472">
    <property type="entry name" value="FH3_dom"/>
</dbReference>
<feature type="region of interest" description="Disordered" evidence="2">
    <location>
        <begin position="1"/>
        <end position="50"/>
    </location>
</feature>
<dbReference type="PROSITE" id="PS51444">
    <property type="entry name" value="FH2"/>
    <property type="match status" value="1"/>
</dbReference>
<dbReference type="Pfam" id="PF06367">
    <property type="entry name" value="Drf_FH3"/>
    <property type="match status" value="1"/>
</dbReference>
<dbReference type="GO" id="GO:0051015">
    <property type="term" value="F:actin filament binding"/>
    <property type="evidence" value="ECO:0007669"/>
    <property type="project" value="TreeGrafter"/>
</dbReference>
<dbReference type="PANTHER" id="PTHR45857:SF2">
    <property type="entry name" value="FORMIN-LIKE PROTEIN 1"/>
    <property type="match status" value="1"/>
</dbReference>
<dbReference type="InterPro" id="IPR011989">
    <property type="entry name" value="ARM-like"/>
</dbReference>
<dbReference type="GO" id="GO:0005829">
    <property type="term" value="C:cytosol"/>
    <property type="evidence" value="ECO:0007669"/>
    <property type="project" value="TreeGrafter"/>
</dbReference>
<dbReference type="Gene3D" id="1.25.10.10">
    <property type="entry name" value="Leucine-rich Repeat Variant"/>
    <property type="match status" value="2"/>
</dbReference>
<dbReference type="InterPro" id="IPR016024">
    <property type="entry name" value="ARM-type_fold"/>
</dbReference>
<protein>
    <submittedName>
        <fullName evidence="5">Formin-like 1a</fullName>
    </submittedName>
</protein>
<dbReference type="InParanoid" id="A0A3Q3GC30"/>
<dbReference type="Ensembl" id="ENSLBET00000031987.1">
    <property type="protein sequence ID" value="ENSLBEP00000030577.1"/>
    <property type="gene ID" value="ENSLBEG00000023047.1"/>
</dbReference>
<reference evidence="5" key="2">
    <citation type="submission" date="2025-09" db="UniProtKB">
        <authorList>
            <consortium name="Ensembl"/>
        </authorList>
    </citation>
    <scope>IDENTIFICATION</scope>
</reference>
<feature type="compositionally biased region" description="Pro residues" evidence="2">
    <location>
        <begin position="496"/>
        <end position="530"/>
    </location>
</feature>
<dbReference type="SMART" id="SM01139">
    <property type="entry name" value="Drf_FH3"/>
    <property type="match status" value="1"/>
</dbReference>
<evidence type="ECO:0000313" key="5">
    <source>
        <dbReference type="Ensembl" id="ENSLBEP00000030577.1"/>
    </source>
</evidence>
<feature type="domain" description="GBD/FH3" evidence="3">
    <location>
        <begin position="46"/>
        <end position="414"/>
    </location>
</feature>